<evidence type="ECO:0000259" key="5">
    <source>
        <dbReference type="PROSITE" id="PS50937"/>
    </source>
</evidence>
<keyword evidence="4" id="KW-0175">Coiled coil</keyword>
<keyword evidence="2" id="KW-0238">DNA-binding</keyword>
<protein>
    <submittedName>
        <fullName evidence="6">Putative transcriptional regulator</fullName>
    </submittedName>
</protein>
<organism evidence="6 7">
    <name type="scientific">Clostridium pasteurianum BC1</name>
    <dbReference type="NCBI Taxonomy" id="86416"/>
    <lineage>
        <taxon>Bacteria</taxon>
        <taxon>Bacillati</taxon>
        <taxon>Bacillota</taxon>
        <taxon>Clostridia</taxon>
        <taxon>Eubacteriales</taxon>
        <taxon>Clostridiaceae</taxon>
        <taxon>Clostridium</taxon>
    </lineage>
</organism>
<feature type="domain" description="HTH merR-type" evidence="5">
    <location>
        <begin position="4"/>
        <end position="73"/>
    </location>
</feature>
<dbReference type="GO" id="GO:0003700">
    <property type="term" value="F:DNA-binding transcription factor activity"/>
    <property type="evidence" value="ECO:0007669"/>
    <property type="project" value="InterPro"/>
</dbReference>
<dbReference type="PANTHER" id="PTHR30204">
    <property type="entry name" value="REDOX-CYCLING DRUG-SENSING TRANSCRIPTIONAL ACTIVATOR SOXR"/>
    <property type="match status" value="1"/>
</dbReference>
<dbReference type="InterPro" id="IPR009061">
    <property type="entry name" value="DNA-bd_dom_put_sf"/>
</dbReference>
<dbReference type="GO" id="GO:0003677">
    <property type="term" value="F:DNA binding"/>
    <property type="evidence" value="ECO:0007669"/>
    <property type="project" value="UniProtKB-KW"/>
</dbReference>
<dbReference type="PANTHER" id="PTHR30204:SF94">
    <property type="entry name" value="HEAVY METAL-DEPENDENT TRANSCRIPTIONAL REGULATOR HI_0293-RELATED"/>
    <property type="match status" value="1"/>
</dbReference>
<keyword evidence="1" id="KW-0805">Transcription regulation</keyword>
<evidence type="ECO:0000256" key="3">
    <source>
        <dbReference type="ARBA" id="ARBA00023163"/>
    </source>
</evidence>
<dbReference type="EMBL" id="CP003261">
    <property type="protein sequence ID" value="AGK96846.1"/>
    <property type="molecule type" value="Genomic_DNA"/>
</dbReference>
<dbReference type="HOGENOM" id="CLU_060077_2_3_9"/>
<dbReference type="PROSITE" id="PS50937">
    <property type="entry name" value="HTH_MERR_2"/>
    <property type="match status" value="1"/>
</dbReference>
<evidence type="ECO:0000256" key="1">
    <source>
        <dbReference type="ARBA" id="ARBA00023015"/>
    </source>
</evidence>
<feature type="coiled-coil region" evidence="4">
    <location>
        <begin position="87"/>
        <end position="121"/>
    </location>
</feature>
<dbReference type="Pfam" id="PF13411">
    <property type="entry name" value="MerR_1"/>
    <property type="match status" value="1"/>
</dbReference>
<evidence type="ECO:0000313" key="6">
    <source>
        <dbReference type="EMBL" id="AGK96846.1"/>
    </source>
</evidence>
<dbReference type="PATRIC" id="fig|86416.3.peg.1920"/>
<dbReference type="RefSeq" id="WP_015615164.1">
    <property type="nucleotide sequence ID" value="NC_021182.1"/>
</dbReference>
<evidence type="ECO:0000256" key="2">
    <source>
        <dbReference type="ARBA" id="ARBA00023125"/>
    </source>
</evidence>
<dbReference type="STRING" id="86416.Clopa_1951"/>
<dbReference type="Gene3D" id="1.10.1660.10">
    <property type="match status" value="1"/>
</dbReference>
<keyword evidence="3" id="KW-0804">Transcription</keyword>
<gene>
    <name evidence="6" type="ORF">Clopa_1951</name>
</gene>
<dbReference type="AlphaFoldDB" id="R4K564"/>
<dbReference type="InterPro" id="IPR047057">
    <property type="entry name" value="MerR_fam"/>
</dbReference>
<dbReference type="KEGG" id="cpas:Clopa_1951"/>
<name>R4K564_CLOPA</name>
<dbReference type="OrthoDB" id="9791488at2"/>
<dbReference type="eggNOG" id="COG0789">
    <property type="taxonomic scope" value="Bacteria"/>
</dbReference>
<sequence length="137" mass="16097">MKSVYNIGDLVRELKINKETIRYYEKIGLLSEPKRDKNGYRIYSKGDIDKIRFILIVKNFGFSLKEISMLLPKIYDEILEQNIDNIKAIVEYKIREINNKINDLEATKKLLQKVNDNILSNNGECCTDMEIYLKNNS</sequence>
<dbReference type="SMART" id="SM00422">
    <property type="entry name" value="HTH_MERR"/>
    <property type="match status" value="1"/>
</dbReference>
<dbReference type="Proteomes" id="UP000013523">
    <property type="component" value="Chromosome"/>
</dbReference>
<keyword evidence="7" id="KW-1185">Reference proteome</keyword>
<proteinExistence type="predicted"/>
<evidence type="ECO:0000313" key="7">
    <source>
        <dbReference type="Proteomes" id="UP000013523"/>
    </source>
</evidence>
<reference evidence="6 7" key="1">
    <citation type="submission" date="2012-01" db="EMBL/GenBank/DDBJ databases">
        <title>Complete sequence of chromosome of Clostridium pasteurianum BC1.</title>
        <authorList>
            <consortium name="US DOE Joint Genome Institute"/>
            <person name="Lucas S."/>
            <person name="Han J."/>
            <person name="Lapidus A."/>
            <person name="Cheng J.-F."/>
            <person name="Goodwin L."/>
            <person name="Pitluck S."/>
            <person name="Peters L."/>
            <person name="Mikhailova N."/>
            <person name="Teshima H."/>
            <person name="Detter J.C."/>
            <person name="Han C."/>
            <person name="Tapia R."/>
            <person name="Land M."/>
            <person name="Hauser L."/>
            <person name="Kyrpides N."/>
            <person name="Ivanova N."/>
            <person name="Pagani I."/>
            <person name="Dunn J."/>
            <person name="Taghavi S."/>
            <person name="Francis A."/>
            <person name="van der Lelie D."/>
            <person name="Woyke T."/>
        </authorList>
    </citation>
    <scope>NUCLEOTIDE SEQUENCE [LARGE SCALE GENOMIC DNA]</scope>
    <source>
        <strain evidence="6 7">BC1</strain>
    </source>
</reference>
<dbReference type="PRINTS" id="PR00040">
    <property type="entry name" value="HTHMERR"/>
</dbReference>
<dbReference type="SUPFAM" id="SSF46955">
    <property type="entry name" value="Putative DNA-binding domain"/>
    <property type="match status" value="1"/>
</dbReference>
<evidence type="ECO:0000256" key="4">
    <source>
        <dbReference type="SAM" id="Coils"/>
    </source>
</evidence>
<dbReference type="InterPro" id="IPR000551">
    <property type="entry name" value="MerR-type_HTH_dom"/>
</dbReference>
<accession>R4K564</accession>